<feature type="domain" description="Ferrous iron transport protein B C-terminal" evidence="14">
    <location>
        <begin position="224"/>
        <end position="276"/>
    </location>
</feature>
<keyword evidence="4" id="KW-0410">Iron transport</keyword>
<sequence>MDADRVDGSSVEDMASAIAEGRYQAIGEILEAAVVRGERRWTYTDIFDHVFLSRSLGIPIFLTLLWAVFAFTFALSEPLMIIIEEVFGALGGIAGAGISNPQVASFVAGGVFGGLGSVLVFVPPIFLLFFALSILEDSGYMARAAFVMDRLMQSLGLHGRSFIPMMVGFGCSVPAIMAARSIEGEKDRLITTLVIPLISCGARLPVYILIAGAIFGARYAGTAIFSIYLLGVALAIIMALIFRRTLLKGEPSPFILELPAYAVPRAKTTVLHMWARGKWFLIRAGTIIFGTVVIVWFLAAHPWEATAGGEVIENSYIAIIGHGLEPLVRPFGWDWMAAVALLFGLLAKEVVVGTYGILLGVEEGALGESLVALGLFTPLTGFAFMAFVLIYVPCIATIATIFRETNSYRWAAFATAYLIILAFVVSGLIIAIGGLLGFS</sequence>
<feature type="domain" description="Nucleoside transporter/FeoB GTPase Gate" evidence="15">
    <location>
        <begin position="281"/>
        <end position="406"/>
    </location>
</feature>
<dbReference type="InterPro" id="IPR050860">
    <property type="entry name" value="FeoB_GTPase"/>
</dbReference>
<proteinExistence type="predicted"/>
<evidence type="ECO:0000256" key="2">
    <source>
        <dbReference type="ARBA" id="ARBA00022448"/>
    </source>
</evidence>
<comment type="caution">
    <text evidence="16">The sequence shown here is derived from an EMBL/GenBank/DDBJ whole genome shotgun (WGS) entry which is preliminary data.</text>
</comment>
<evidence type="ECO:0000259" key="15">
    <source>
        <dbReference type="Pfam" id="PF07670"/>
    </source>
</evidence>
<feature type="transmembrane region" description="Helical" evidence="13">
    <location>
        <begin position="155"/>
        <end position="177"/>
    </location>
</feature>
<keyword evidence="8" id="KW-0408">Iron</keyword>
<evidence type="ECO:0000256" key="12">
    <source>
        <dbReference type="NCBIfam" id="TIGR00437"/>
    </source>
</evidence>
<accession>A0ABT5X6J7</accession>
<feature type="transmembrane region" description="Helical" evidence="13">
    <location>
        <begin position="335"/>
        <end position="358"/>
    </location>
</feature>
<feature type="transmembrane region" description="Helical" evidence="13">
    <location>
        <begin position="111"/>
        <end position="135"/>
    </location>
</feature>
<evidence type="ECO:0000313" key="16">
    <source>
        <dbReference type="EMBL" id="MDF0590328.1"/>
    </source>
</evidence>
<feature type="transmembrane region" description="Helical" evidence="13">
    <location>
        <begin position="189"/>
        <end position="217"/>
    </location>
</feature>
<feature type="domain" description="Nucleoside transporter/FeoB GTPase Gate" evidence="15">
    <location>
        <begin position="118"/>
        <end position="213"/>
    </location>
</feature>
<comment type="subcellular location">
    <subcellularLocation>
        <location evidence="1">Cell membrane</location>
        <topology evidence="1">Multi-pass membrane protein</topology>
    </subcellularLocation>
</comment>
<evidence type="ECO:0000256" key="1">
    <source>
        <dbReference type="ARBA" id="ARBA00004651"/>
    </source>
</evidence>
<keyword evidence="6" id="KW-0547">Nucleotide-binding</keyword>
<keyword evidence="5 13" id="KW-0812">Transmembrane</keyword>
<evidence type="ECO:0000256" key="9">
    <source>
        <dbReference type="ARBA" id="ARBA00023065"/>
    </source>
</evidence>
<dbReference type="PANTHER" id="PTHR43185:SF1">
    <property type="entry name" value="FE(2+) TRANSPORTER FEOB"/>
    <property type="match status" value="1"/>
</dbReference>
<keyword evidence="7 13" id="KW-1133">Transmembrane helix</keyword>
<keyword evidence="10" id="KW-0342">GTP-binding</keyword>
<evidence type="ECO:0000256" key="11">
    <source>
        <dbReference type="ARBA" id="ARBA00023136"/>
    </source>
</evidence>
<evidence type="ECO:0000256" key="13">
    <source>
        <dbReference type="SAM" id="Phobius"/>
    </source>
</evidence>
<dbReference type="EMBL" id="JARFPK010000010">
    <property type="protein sequence ID" value="MDF0590328.1"/>
    <property type="molecule type" value="Genomic_DNA"/>
</dbReference>
<dbReference type="PANTHER" id="PTHR43185">
    <property type="entry name" value="FERROUS IRON TRANSPORT PROTEIN B"/>
    <property type="match status" value="1"/>
</dbReference>
<evidence type="ECO:0000256" key="10">
    <source>
        <dbReference type="ARBA" id="ARBA00023134"/>
    </source>
</evidence>
<dbReference type="InterPro" id="IPR003373">
    <property type="entry name" value="Fe2_transport_prot-B"/>
</dbReference>
<keyword evidence="3" id="KW-1003">Cell membrane</keyword>
<keyword evidence="11 13" id="KW-0472">Membrane</keyword>
<feature type="transmembrane region" description="Helical" evidence="13">
    <location>
        <begin position="81"/>
        <end position="99"/>
    </location>
</feature>
<evidence type="ECO:0000313" key="17">
    <source>
        <dbReference type="Proteomes" id="UP001220010"/>
    </source>
</evidence>
<dbReference type="Pfam" id="PF07664">
    <property type="entry name" value="FeoB_C"/>
    <property type="match status" value="1"/>
</dbReference>
<protein>
    <recommendedName>
        <fullName evidence="12">Ferrous iron transport protein B</fullName>
    </recommendedName>
</protein>
<feature type="transmembrane region" description="Helical" evidence="13">
    <location>
        <begin position="56"/>
        <end position="75"/>
    </location>
</feature>
<keyword evidence="9" id="KW-0406">Ion transport</keyword>
<keyword evidence="2" id="KW-0813">Transport</keyword>
<evidence type="ECO:0000256" key="6">
    <source>
        <dbReference type="ARBA" id="ARBA00022741"/>
    </source>
</evidence>
<dbReference type="InterPro" id="IPR011640">
    <property type="entry name" value="Fe2_transport_prot_B_C"/>
</dbReference>
<name>A0ABT5X6J7_9EURY</name>
<feature type="transmembrane region" description="Helical" evidence="13">
    <location>
        <begin position="223"/>
        <end position="242"/>
    </location>
</feature>
<dbReference type="Pfam" id="PF07670">
    <property type="entry name" value="Gate"/>
    <property type="match status" value="2"/>
</dbReference>
<dbReference type="NCBIfam" id="TIGR00437">
    <property type="entry name" value="feoB"/>
    <property type="match status" value="1"/>
</dbReference>
<reference evidence="16 17" key="1">
    <citation type="submission" date="2023-03" db="EMBL/GenBank/DDBJ databases">
        <title>WGS of Methanotrichaceae archaeon Mx.</title>
        <authorList>
            <person name="Sorokin D.Y."/>
            <person name="Merkel A.Y."/>
        </authorList>
    </citation>
    <scope>NUCLEOTIDE SEQUENCE [LARGE SCALE GENOMIC DNA]</scope>
    <source>
        <strain evidence="16 17">Mx</strain>
    </source>
</reference>
<dbReference type="Proteomes" id="UP001220010">
    <property type="component" value="Unassembled WGS sequence"/>
</dbReference>
<evidence type="ECO:0000256" key="8">
    <source>
        <dbReference type="ARBA" id="ARBA00023004"/>
    </source>
</evidence>
<feature type="transmembrane region" description="Helical" evidence="13">
    <location>
        <begin position="414"/>
        <end position="438"/>
    </location>
</feature>
<gene>
    <name evidence="16" type="primary">feoB</name>
    <name evidence="16" type="ORF">P0O15_03970</name>
</gene>
<evidence type="ECO:0000256" key="3">
    <source>
        <dbReference type="ARBA" id="ARBA00022475"/>
    </source>
</evidence>
<evidence type="ECO:0000256" key="5">
    <source>
        <dbReference type="ARBA" id="ARBA00022692"/>
    </source>
</evidence>
<evidence type="ECO:0000256" key="7">
    <source>
        <dbReference type="ARBA" id="ARBA00022989"/>
    </source>
</evidence>
<dbReference type="RefSeq" id="WP_316966075.1">
    <property type="nucleotide sequence ID" value="NZ_JARFPK010000010.1"/>
</dbReference>
<evidence type="ECO:0000256" key="4">
    <source>
        <dbReference type="ARBA" id="ARBA00022496"/>
    </source>
</evidence>
<organism evidence="16 17">
    <name type="scientific">Candidatus Methanocrinis natronophilus</name>
    <dbReference type="NCBI Taxonomy" id="3033396"/>
    <lineage>
        <taxon>Archaea</taxon>
        <taxon>Methanobacteriati</taxon>
        <taxon>Methanobacteriota</taxon>
        <taxon>Stenosarchaea group</taxon>
        <taxon>Methanomicrobia</taxon>
        <taxon>Methanotrichales</taxon>
        <taxon>Methanotrichaceae</taxon>
        <taxon>Methanocrinis</taxon>
    </lineage>
</organism>
<feature type="transmembrane region" description="Helical" evidence="13">
    <location>
        <begin position="280"/>
        <end position="299"/>
    </location>
</feature>
<keyword evidence="17" id="KW-1185">Reference proteome</keyword>
<evidence type="ECO:0000259" key="14">
    <source>
        <dbReference type="Pfam" id="PF07664"/>
    </source>
</evidence>
<dbReference type="InterPro" id="IPR011642">
    <property type="entry name" value="Gate_dom"/>
</dbReference>
<feature type="transmembrane region" description="Helical" evidence="13">
    <location>
        <begin position="370"/>
        <end position="402"/>
    </location>
</feature>